<evidence type="ECO:0000256" key="5">
    <source>
        <dbReference type="ARBA" id="ARBA00023136"/>
    </source>
</evidence>
<feature type="transmembrane region" description="Helical" evidence="6">
    <location>
        <begin position="184"/>
        <end position="205"/>
    </location>
</feature>
<gene>
    <name evidence="7" type="ORF">ACHKAR_16030</name>
</gene>
<keyword evidence="5 6" id="KW-0472">Membrane</keyword>
<comment type="caution">
    <text evidence="7">The sequence shown here is derived from an EMBL/GenBank/DDBJ whole genome shotgun (WGS) entry which is preliminary data.</text>
</comment>
<dbReference type="NCBIfam" id="NF037997">
    <property type="entry name" value="Na_Pi_symport"/>
    <property type="match status" value="1"/>
</dbReference>
<reference evidence="7 8" key="1">
    <citation type="journal article" date="2013" name="Int. J. Syst. Evol. Microbiol.">
        <title>Marinoscillum luteum sp. nov., isolated from marine sediment.</title>
        <authorList>
            <person name="Cha I.T."/>
            <person name="Park S.J."/>
            <person name="Kim S.J."/>
            <person name="Kim J.G."/>
            <person name="Jung M.Y."/>
            <person name="Shin K.S."/>
            <person name="Kwon K.K."/>
            <person name="Yang S.H."/>
            <person name="Seo Y.S."/>
            <person name="Rhee S.K."/>
        </authorList>
    </citation>
    <scope>NUCLEOTIDE SEQUENCE [LARGE SCALE GENOMIC DNA]</scope>
    <source>
        <strain evidence="7 8">KCTC 23939</strain>
    </source>
</reference>
<proteinExistence type="predicted"/>
<keyword evidence="3 6" id="KW-0812">Transmembrane</keyword>
<comment type="subcellular location">
    <subcellularLocation>
        <location evidence="1">Cell membrane</location>
        <topology evidence="1">Multi-pass membrane protein</topology>
    </subcellularLocation>
</comment>
<feature type="transmembrane region" description="Helical" evidence="6">
    <location>
        <begin position="46"/>
        <end position="63"/>
    </location>
</feature>
<evidence type="ECO:0000256" key="3">
    <source>
        <dbReference type="ARBA" id="ARBA00022692"/>
    </source>
</evidence>
<dbReference type="Proteomes" id="UP001610063">
    <property type="component" value="Unassembled WGS sequence"/>
</dbReference>
<name>A0ABW7ND07_9BACT</name>
<feature type="transmembrane region" description="Helical" evidence="6">
    <location>
        <begin position="273"/>
        <end position="291"/>
    </location>
</feature>
<dbReference type="PANTHER" id="PTHR10010">
    <property type="entry name" value="SOLUTE CARRIER FAMILY 34 SODIUM PHOSPHATE , MEMBER 2-RELATED"/>
    <property type="match status" value="1"/>
</dbReference>
<evidence type="ECO:0000313" key="7">
    <source>
        <dbReference type="EMBL" id="MFH6984965.1"/>
    </source>
</evidence>
<accession>A0ABW7ND07</accession>
<keyword evidence="2" id="KW-1003">Cell membrane</keyword>
<evidence type="ECO:0000256" key="1">
    <source>
        <dbReference type="ARBA" id="ARBA00004651"/>
    </source>
</evidence>
<feature type="transmembrane region" description="Helical" evidence="6">
    <location>
        <begin position="298"/>
        <end position="320"/>
    </location>
</feature>
<dbReference type="RefSeq" id="WP_395418400.1">
    <property type="nucleotide sequence ID" value="NZ_JBIPKE010000019.1"/>
</dbReference>
<feature type="transmembrane region" description="Helical" evidence="6">
    <location>
        <begin position="340"/>
        <end position="360"/>
    </location>
</feature>
<dbReference type="PANTHER" id="PTHR10010:SF46">
    <property type="entry name" value="SODIUM-DEPENDENT PHOSPHATE TRANSPORT PROTEIN 2B"/>
    <property type="match status" value="1"/>
</dbReference>
<evidence type="ECO:0000256" key="2">
    <source>
        <dbReference type="ARBA" id="ARBA00022475"/>
    </source>
</evidence>
<evidence type="ECO:0000313" key="8">
    <source>
        <dbReference type="Proteomes" id="UP001610063"/>
    </source>
</evidence>
<protein>
    <submittedName>
        <fullName evidence="7">Na/Pi symporter</fullName>
    </submittedName>
</protein>
<sequence>MKTSQSMKGITGILLAIFGFFVSIHLLGLSFQVIGNGFSEFFDMAFANPAIGLFIGLLGTAILQSSSTTTSMAVAAVAAGSVSLENAIPVVMGANIGTTLTSTIVSMSYMTKTAEFRKAVSAGTVHDIFNVLTCVLLFPLELRYGLLSRLSTGIASMVHTPTAVDTLPSKLSIYHWLDLGGNLLINWFGPFVLLIASVVLLFYIVKKISNILYDKLIGNAQSKFESIAFQNTFKSFGWGFLLTSVIQSSSLTTSLIVPLAATGKVKLKRAFQFIMGANLGTTITALLAALFKSEAAISLAIAHFLFNSIGVLIFLTIPLFSRIPLYLSDKLGAISLKYKVTAFAYILVVFFLLPFTLIYFSKSRNMAAYEHKVPTIELTSNK</sequence>
<organism evidence="7 8">
    <name type="scientific">Marinoscillum luteum</name>
    <dbReference type="NCBI Taxonomy" id="861051"/>
    <lineage>
        <taxon>Bacteria</taxon>
        <taxon>Pseudomonadati</taxon>
        <taxon>Bacteroidota</taxon>
        <taxon>Cytophagia</taxon>
        <taxon>Cytophagales</taxon>
        <taxon>Reichenbachiellaceae</taxon>
        <taxon>Marinoscillum</taxon>
    </lineage>
</organism>
<dbReference type="InterPro" id="IPR003841">
    <property type="entry name" value="Na/Pi_transpt"/>
</dbReference>
<dbReference type="Pfam" id="PF02690">
    <property type="entry name" value="Na_Pi_cotrans"/>
    <property type="match status" value="2"/>
</dbReference>
<evidence type="ECO:0000256" key="4">
    <source>
        <dbReference type="ARBA" id="ARBA00022989"/>
    </source>
</evidence>
<evidence type="ECO:0000256" key="6">
    <source>
        <dbReference type="SAM" id="Phobius"/>
    </source>
</evidence>
<feature type="transmembrane region" description="Helical" evidence="6">
    <location>
        <begin position="236"/>
        <end position="261"/>
    </location>
</feature>
<keyword evidence="8" id="KW-1185">Reference proteome</keyword>
<keyword evidence="4 6" id="KW-1133">Transmembrane helix</keyword>
<feature type="transmembrane region" description="Helical" evidence="6">
    <location>
        <begin position="12"/>
        <end position="34"/>
    </location>
</feature>
<dbReference type="EMBL" id="JBIPKE010000019">
    <property type="protein sequence ID" value="MFH6984965.1"/>
    <property type="molecule type" value="Genomic_DNA"/>
</dbReference>
<feature type="transmembrane region" description="Helical" evidence="6">
    <location>
        <begin position="119"/>
        <end position="140"/>
    </location>
</feature>